<evidence type="ECO:0008006" key="5">
    <source>
        <dbReference type="Google" id="ProtNLM"/>
    </source>
</evidence>
<feature type="transmembrane region" description="Helical" evidence="1">
    <location>
        <begin position="187"/>
        <end position="206"/>
    </location>
</feature>
<proteinExistence type="predicted"/>
<dbReference type="Proteomes" id="UP001153620">
    <property type="component" value="Chromosome 2"/>
</dbReference>
<sequence length="215" mass="24699">MKIFVIILRILTSSVTASIITPNVYFSFFGVQELSSTKIKYQLNILENSYFLQCFDDKYTIFLHDIYTVDSKNGMNIAFFDKETGKSSNEFILGDVSDNFTSKLQVYEFSFSTRIIKDINIFKNPVNLYGLITMLNFTLLNNQNDSDNSNLNIIKYSRIFAKFDICVGTRSKDECDNGTVKFGNNNFLIVILIFCTVIGLLIIFEIKKAVEKLFE</sequence>
<evidence type="ECO:0000256" key="1">
    <source>
        <dbReference type="SAM" id="Phobius"/>
    </source>
</evidence>
<keyword evidence="4" id="KW-1185">Reference proteome</keyword>
<evidence type="ECO:0000313" key="4">
    <source>
        <dbReference type="Proteomes" id="UP001153620"/>
    </source>
</evidence>
<keyword evidence="1" id="KW-1133">Transmembrane helix</keyword>
<evidence type="ECO:0000313" key="3">
    <source>
        <dbReference type="EMBL" id="CAG9802643.1"/>
    </source>
</evidence>
<organism evidence="3 4">
    <name type="scientific">Chironomus riparius</name>
    <dbReference type="NCBI Taxonomy" id="315576"/>
    <lineage>
        <taxon>Eukaryota</taxon>
        <taxon>Metazoa</taxon>
        <taxon>Ecdysozoa</taxon>
        <taxon>Arthropoda</taxon>
        <taxon>Hexapoda</taxon>
        <taxon>Insecta</taxon>
        <taxon>Pterygota</taxon>
        <taxon>Neoptera</taxon>
        <taxon>Endopterygota</taxon>
        <taxon>Diptera</taxon>
        <taxon>Nematocera</taxon>
        <taxon>Chironomoidea</taxon>
        <taxon>Chironomidae</taxon>
        <taxon>Chironominae</taxon>
        <taxon>Chironomus</taxon>
    </lineage>
</organism>
<reference evidence="3" key="2">
    <citation type="submission" date="2022-10" db="EMBL/GenBank/DDBJ databases">
        <authorList>
            <consortium name="ENA_rothamsted_submissions"/>
            <consortium name="culmorum"/>
            <person name="King R."/>
        </authorList>
    </citation>
    <scope>NUCLEOTIDE SEQUENCE</scope>
</reference>
<reference evidence="3" key="1">
    <citation type="submission" date="2022-01" db="EMBL/GenBank/DDBJ databases">
        <authorList>
            <person name="King R."/>
        </authorList>
    </citation>
    <scope>NUCLEOTIDE SEQUENCE</scope>
</reference>
<evidence type="ECO:0000256" key="2">
    <source>
        <dbReference type="SAM" id="SignalP"/>
    </source>
</evidence>
<protein>
    <recommendedName>
        <fullName evidence="5">Transmembrane protein</fullName>
    </recommendedName>
</protein>
<dbReference type="EMBL" id="OU895878">
    <property type="protein sequence ID" value="CAG9802643.1"/>
    <property type="molecule type" value="Genomic_DNA"/>
</dbReference>
<dbReference type="AlphaFoldDB" id="A0A9N9RQ13"/>
<keyword evidence="2" id="KW-0732">Signal</keyword>
<feature type="signal peptide" evidence="2">
    <location>
        <begin position="1"/>
        <end position="17"/>
    </location>
</feature>
<name>A0A9N9RQ13_9DIPT</name>
<feature type="chain" id="PRO_5040511684" description="Transmembrane protein" evidence="2">
    <location>
        <begin position="18"/>
        <end position="215"/>
    </location>
</feature>
<keyword evidence="1" id="KW-0472">Membrane</keyword>
<keyword evidence="1" id="KW-0812">Transmembrane</keyword>
<gene>
    <name evidence="3" type="ORF">CHIRRI_LOCUS5549</name>
</gene>
<accession>A0A9N9RQ13</accession>